<organism evidence="1 2">
    <name type="scientific">Aureispira anguillae</name>
    <dbReference type="NCBI Taxonomy" id="2864201"/>
    <lineage>
        <taxon>Bacteria</taxon>
        <taxon>Pseudomonadati</taxon>
        <taxon>Bacteroidota</taxon>
        <taxon>Saprospiria</taxon>
        <taxon>Saprospirales</taxon>
        <taxon>Saprospiraceae</taxon>
        <taxon>Aureispira</taxon>
    </lineage>
</organism>
<dbReference type="AlphaFoldDB" id="A0A915YEP8"/>
<reference evidence="1" key="1">
    <citation type="submission" date="2022-09" db="EMBL/GenBank/DDBJ databases">
        <title>Aureispira anguillicida sp. nov., isolated from Leptocephalus of Japanese eel Anguilla japonica.</title>
        <authorList>
            <person name="Yuasa K."/>
            <person name="Mekata T."/>
            <person name="Ikunari K."/>
        </authorList>
    </citation>
    <scope>NUCLEOTIDE SEQUENCE</scope>
    <source>
        <strain evidence="1">EL160426</strain>
    </source>
</reference>
<dbReference type="Proteomes" id="UP001060919">
    <property type="component" value="Chromosome"/>
</dbReference>
<name>A0A915YEP8_9BACT</name>
<dbReference type="KEGG" id="aup:AsAng_0023880"/>
<dbReference type="EMBL" id="AP026867">
    <property type="protein sequence ID" value="BDS11674.1"/>
    <property type="molecule type" value="Genomic_DNA"/>
</dbReference>
<gene>
    <name evidence="1" type="ORF">AsAng_0023880</name>
</gene>
<proteinExistence type="predicted"/>
<accession>A0A915YEP8</accession>
<evidence type="ECO:0000313" key="1">
    <source>
        <dbReference type="EMBL" id="BDS11674.1"/>
    </source>
</evidence>
<keyword evidence="2" id="KW-1185">Reference proteome</keyword>
<protein>
    <submittedName>
        <fullName evidence="1">Uncharacterized protein</fullName>
    </submittedName>
</protein>
<evidence type="ECO:0000313" key="2">
    <source>
        <dbReference type="Proteomes" id="UP001060919"/>
    </source>
</evidence>
<sequence length="40" mass="4679">MLNLFIIIFIHLLNEAKLMIVNFSRLFVPNETINAILFSD</sequence>